<dbReference type="EMBL" id="WIXP02000015">
    <property type="protein sequence ID" value="KAF6199547.1"/>
    <property type="molecule type" value="Genomic_DNA"/>
</dbReference>
<keyword evidence="1 2" id="KW-0694">RNA-binding</keyword>
<dbReference type="Gene3D" id="3.30.70.330">
    <property type="match status" value="1"/>
</dbReference>
<dbReference type="InterPro" id="IPR000504">
    <property type="entry name" value="RRM_dom"/>
</dbReference>
<proteinExistence type="predicted"/>
<dbReference type="InterPro" id="IPR050825">
    <property type="entry name" value="RBM42_RBP45_47-like"/>
</dbReference>
<evidence type="ECO:0000259" key="3">
    <source>
        <dbReference type="PROSITE" id="PS50102"/>
    </source>
</evidence>
<dbReference type="GO" id="GO:0000184">
    <property type="term" value="P:nuclear-transcribed mRNA catabolic process, nonsense-mediated decay"/>
    <property type="evidence" value="ECO:0007669"/>
    <property type="project" value="TreeGrafter"/>
</dbReference>
<dbReference type="GO" id="GO:0010494">
    <property type="term" value="C:cytoplasmic stress granule"/>
    <property type="evidence" value="ECO:0007669"/>
    <property type="project" value="TreeGrafter"/>
</dbReference>
<accession>A0A8S9WSA2</accession>
<evidence type="ECO:0000256" key="2">
    <source>
        <dbReference type="PROSITE-ProRule" id="PRU00176"/>
    </source>
</evidence>
<keyword evidence="5" id="KW-1185">Reference proteome</keyword>
<dbReference type="Pfam" id="PF00076">
    <property type="entry name" value="RRM_1"/>
    <property type="match status" value="1"/>
</dbReference>
<dbReference type="FunFam" id="3.30.70.330:FF:000419">
    <property type="entry name" value="CLUMA_CG006354, isoform A"/>
    <property type="match status" value="1"/>
</dbReference>
<dbReference type="GO" id="GO:0003729">
    <property type="term" value="F:mRNA binding"/>
    <property type="evidence" value="ECO:0007669"/>
    <property type="project" value="InterPro"/>
</dbReference>
<dbReference type="SMART" id="SM00360">
    <property type="entry name" value="RRM"/>
    <property type="match status" value="1"/>
</dbReference>
<dbReference type="PANTHER" id="PTHR47640:SF5">
    <property type="entry name" value="RRM DOMAIN-CONTAINING PROTEIN"/>
    <property type="match status" value="1"/>
</dbReference>
<dbReference type="Proteomes" id="UP000466442">
    <property type="component" value="Unassembled WGS sequence"/>
</dbReference>
<dbReference type="SUPFAM" id="SSF54928">
    <property type="entry name" value="RNA-binding domain, RBD"/>
    <property type="match status" value="1"/>
</dbReference>
<dbReference type="OrthoDB" id="439808at2759"/>
<dbReference type="InterPro" id="IPR012677">
    <property type="entry name" value="Nucleotide-bd_a/b_plait_sf"/>
</dbReference>
<evidence type="ECO:0000256" key="1">
    <source>
        <dbReference type="ARBA" id="ARBA00022884"/>
    </source>
</evidence>
<dbReference type="PANTHER" id="PTHR47640">
    <property type="entry name" value="TRNA SELENOCYSTEINE 1-ASSOCIATED PROTEIN 1-RELATED-RELATED"/>
    <property type="match status" value="1"/>
</dbReference>
<organism evidence="4 5">
    <name type="scientific">Apolygus lucorum</name>
    <name type="common">Small green plant bug</name>
    <name type="synonym">Lygocoris lucorum</name>
    <dbReference type="NCBI Taxonomy" id="248454"/>
    <lineage>
        <taxon>Eukaryota</taxon>
        <taxon>Metazoa</taxon>
        <taxon>Ecdysozoa</taxon>
        <taxon>Arthropoda</taxon>
        <taxon>Hexapoda</taxon>
        <taxon>Insecta</taxon>
        <taxon>Pterygota</taxon>
        <taxon>Neoptera</taxon>
        <taxon>Paraneoptera</taxon>
        <taxon>Hemiptera</taxon>
        <taxon>Heteroptera</taxon>
        <taxon>Panheteroptera</taxon>
        <taxon>Cimicomorpha</taxon>
        <taxon>Miridae</taxon>
        <taxon>Mirini</taxon>
        <taxon>Apolygus</taxon>
    </lineage>
</organism>
<evidence type="ECO:0000313" key="5">
    <source>
        <dbReference type="Proteomes" id="UP000466442"/>
    </source>
</evidence>
<dbReference type="InterPro" id="IPR035979">
    <property type="entry name" value="RBD_domain_sf"/>
</dbReference>
<dbReference type="CDD" id="cd12353">
    <property type="entry name" value="RRM2_TIA1_like"/>
    <property type="match status" value="1"/>
</dbReference>
<evidence type="ECO:0000313" key="4">
    <source>
        <dbReference type="EMBL" id="KAF6199547.1"/>
    </source>
</evidence>
<gene>
    <name evidence="4" type="ORF">GE061_007573</name>
</gene>
<sequence length="213" mass="23666">MSKHSTLDLDQRLAGLLVGVRWAFGADDRQYTLNSSTTLNRSQNPIKIDDSSGRTRQSGLSILLKVPRTFSQQRLALLLLIWAIGSQHPTESAKDLLTAALSSTLADLEHYHIFVGDLSPEIETQTLREAFAAFGEISDCRVVRDPQTLKSKGYGFVSFVKKTEAEAAITAMNGQWLGSRSIRTNWATRKPPIPKSDGKSLVITLAWYSYEPR</sequence>
<dbReference type="GO" id="GO:0034063">
    <property type="term" value="P:stress granule assembly"/>
    <property type="evidence" value="ECO:0007669"/>
    <property type="project" value="TreeGrafter"/>
</dbReference>
<feature type="domain" description="RRM" evidence="3">
    <location>
        <begin position="111"/>
        <end position="189"/>
    </location>
</feature>
<name>A0A8S9WSA2_APOLU</name>
<dbReference type="GO" id="GO:0043488">
    <property type="term" value="P:regulation of mRNA stability"/>
    <property type="evidence" value="ECO:0007669"/>
    <property type="project" value="TreeGrafter"/>
</dbReference>
<comment type="caution">
    <text evidence="4">The sequence shown here is derived from an EMBL/GenBank/DDBJ whole genome shotgun (WGS) entry which is preliminary data.</text>
</comment>
<dbReference type="AlphaFoldDB" id="A0A8S9WSA2"/>
<dbReference type="PROSITE" id="PS50102">
    <property type="entry name" value="RRM"/>
    <property type="match status" value="1"/>
</dbReference>
<reference evidence="4" key="1">
    <citation type="journal article" date="2021" name="Mol. Ecol. Resour.">
        <title>Apolygus lucorum genome provides insights into omnivorousness and mesophyll feeding.</title>
        <authorList>
            <person name="Liu Y."/>
            <person name="Liu H."/>
            <person name="Wang H."/>
            <person name="Huang T."/>
            <person name="Liu B."/>
            <person name="Yang B."/>
            <person name="Yin L."/>
            <person name="Li B."/>
            <person name="Zhang Y."/>
            <person name="Zhang S."/>
            <person name="Jiang F."/>
            <person name="Zhang X."/>
            <person name="Ren Y."/>
            <person name="Wang B."/>
            <person name="Wang S."/>
            <person name="Lu Y."/>
            <person name="Wu K."/>
            <person name="Fan W."/>
            <person name="Wang G."/>
        </authorList>
    </citation>
    <scope>NUCLEOTIDE SEQUENCE</scope>
    <source>
        <strain evidence="4">12Hb</strain>
    </source>
</reference>
<protein>
    <recommendedName>
        <fullName evidence="3">RRM domain-containing protein</fullName>
    </recommendedName>
</protein>